<accession>A0A2C9M938</accession>
<evidence type="ECO:0000256" key="6">
    <source>
        <dbReference type="ARBA" id="ARBA00022722"/>
    </source>
</evidence>
<dbReference type="Gene3D" id="3.60.15.10">
    <property type="entry name" value="Ribonuclease Z/Hydroxyacylglutathione hydrolase-like"/>
    <property type="match status" value="2"/>
</dbReference>
<dbReference type="OrthoDB" id="527344at2759"/>
<dbReference type="VEuPathDB" id="VectorBase:BGLB039869"/>
<comment type="cofactor">
    <cofactor evidence="2">
        <name>Zn(2+)</name>
        <dbReference type="ChEBI" id="CHEBI:29105"/>
    </cofactor>
</comment>
<dbReference type="AlphaFoldDB" id="A0A2C9M938"/>
<gene>
    <name evidence="12" type="primary">106057023</name>
</gene>
<dbReference type="Pfam" id="PF23023">
    <property type="entry name" value="Anti-Pycsar_Apyc1"/>
    <property type="match status" value="1"/>
</dbReference>
<dbReference type="STRING" id="6526.A0A2C9M938"/>
<dbReference type="EnsemblMetazoa" id="BGLB039869-RA">
    <property type="protein sequence ID" value="BGLB039869-PA"/>
    <property type="gene ID" value="BGLB039869"/>
</dbReference>
<dbReference type="EC" id="3.1.26.11" evidence="4"/>
<evidence type="ECO:0000256" key="7">
    <source>
        <dbReference type="ARBA" id="ARBA00022723"/>
    </source>
</evidence>
<evidence type="ECO:0000256" key="1">
    <source>
        <dbReference type="ARBA" id="ARBA00000402"/>
    </source>
</evidence>
<protein>
    <recommendedName>
        <fullName evidence="4">ribonuclease Z</fullName>
        <ecNumber evidence="4">3.1.26.11</ecNumber>
    </recommendedName>
</protein>
<sequence>MSTRPNCLLKILQIDHHSKVYCCINLLSKHCFHSLAFRFRSSFNLSSPVRAVALQQYCNNSSCLLFCRRNYKSRSSTINCISFTNLSSTNSTTHRSISTYLDLEMGKKRKRQLGLNAGNRQEQSTQQIHIQSEPNSQRSKRKTSGMDKLTQLAKVPTKINLVVVGTGGPGTSRSLLLTTEYTRYMFNCGEGSRRLISISRSLRQAAYAKVSGIENIFITYKNWENIGGLLGMAMTLENQKNTELRAYGSREKDCQAQTSSTPKITIYGPPDVEKIAMMAKKFAVSANLNIAKGEGKYEDLCVTITPVAFYNNLDHEQNPAKRQRINSECKINDVAYCYIVQAKPPQPKINVEKCVDAGVTIGPMVGLLQRGHPVTLDDGTVIRPEQVTDMPVMDNRPFLILDCPSTEFLPSLMRCCELQDYTKTDVDKRSFSVIVHMTPKHVYDSTIYQAWMESFHVSTDHLLMNSEAVGAELTRVREHQTLLNLVSSEIFPLLPAVEHADKMEVALQGKNSGEDDENEIVVMTPETELMLSQKKGQVAVAFSGLIYVSRGKLPGFHAEIDEFNYADLRERYLSKLDFKDQLDKLEAITSTESASDEDKETEDKDFRSKYPRVVFLGTGSSEPNKIRAQSCILVHLSKHTVIMLDCGEDSYGQLYRFYGSRKTNRILRKLKAIFISHMHGDHHLGLITLMKERKTACDVKNKTFSPLLLVAPVQMKRWIKFYHTEIDDDITTLFRFVKIQTWLNDFGELPELKTASFEEVLQELDLSEFTPVPVEHCNNAFGISFRQSSGFKLVYSGDTMPCEALVKAGVMDMVESSHSHYLFTFQSTFSQAIDIGKKMEAKHIILTHFSQRYSHMVPLYKVELPDNVGVAFDNMQVNPQTVKYLPKLIPALTELFFDELQKSASKTLKYDRNNEKLEMAAKDSL</sequence>
<dbReference type="InterPro" id="IPR036866">
    <property type="entry name" value="RibonucZ/Hydroxyglut_hydro"/>
</dbReference>
<dbReference type="GO" id="GO:0005739">
    <property type="term" value="C:mitochondrion"/>
    <property type="evidence" value="ECO:0007669"/>
    <property type="project" value="TreeGrafter"/>
</dbReference>
<keyword evidence="8" id="KW-0255">Endonuclease</keyword>
<comment type="similarity">
    <text evidence="3">Belongs to the RNase Z family.</text>
</comment>
<evidence type="ECO:0000256" key="10">
    <source>
        <dbReference type="ARBA" id="ARBA00022833"/>
    </source>
</evidence>
<evidence type="ECO:0000313" key="12">
    <source>
        <dbReference type="EnsemblMetazoa" id="BGLB039869-PA"/>
    </source>
</evidence>
<dbReference type="PANTHER" id="PTHR12553:SF49">
    <property type="entry name" value="ZINC PHOSPHODIESTERASE ELAC PROTEIN 2"/>
    <property type="match status" value="1"/>
</dbReference>
<dbReference type="GO" id="GO:0042781">
    <property type="term" value="F:3'-tRNA processing endoribonuclease activity"/>
    <property type="evidence" value="ECO:0007669"/>
    <property type="project" value="UniProtKB-EC"/>
</dbReference>
<dbReference type="PANTHER" id="PTHR12553">
    <property type="entry name" value="ZINC PHOSPHODIESTERASE ELAC PROTEIN 2"/>
    <property type="match status" value="1"/>
</dbReference>
<name>A0A2C9M938_BIOGL</name>
<evidence type="ECO:0000256" key="2">
    <source>
        <dbReference type="ARBA" id="ARBA00001947"/>
    </source>
</evidence>
<dbReference type="KEGG" id="bgt:106057023"/>
<keyword evidence="9" id="KW-0378">Hydrolase</keyword>
<dbReference type="GO" id="GO:0046872">
    <property type="term" value="F:metal ion binding"/>
    <property type="evidence" value="ECO:0007669"/>
    <property type="project" value="UniProtKB-KW"/>
</dbReference>
<keyword evidence="5" id="KW-0819">tRNA processing</keyword>
<dbReference type="InterPro" id="IPR047151">
    <property type="entry name" value="RNZ2-like"/>
</dbReference>
<dbReference type="Proteomes" id="UP000076420">
    <property type="component" value="Unassembled WGS sequence"/>
</dbReference>
<feature type="compositionally biased region" description="Polar residues" evidence="11">
    <location>
        <begin position="118"/>
        <end position="137"/>
    </location>
</feature>
<dbReference type="SUPFAM" id="SSF56281">
    <property type="entry name" value="Metallo-hydrolase/oxidoreductase"/>
    <property type="match status" value="2"/>
</dbReference>
<evidence type="ECO:0000313" key="13">
    <source>
        <dbReference type="Proteomes" id="UP000076420"/>
    </source>
</evidence>
<reference evidence="12" key="1">
    <citation type="submission" date="2020-05" db="UniProtKB">
        <authorList>
            <consortium name="EnsemblMetazoa"/>
        </authorList>
    </citation>
    <scope>IDENTIFICATION</scope>
    <source>
        <strain evidence="12">BB02</strain>
    </source>
</reference>
<keyword evidence="10" id="KW-0862">Zinc</keyword>
<dbReference type="GO" id="GO:1990180">
    <property type="term" value="P:mitochondrial tRNA 3'-end processing"/>
    <property type="evidence" value="ECO:0007669"/>
    <property type="project" value="TreeGrafter"/>
</dbReference>
<evidence type="ECO:0000256" key="11">
    <source>
        <dbReference type="SAM" id="MobiDB-lite"/>
    </source>
</evidence>
<evidence type="ECO:0000256" key="4">
    <source>
        <dbReference type="ARBA" id="ARBA00012477"/>
    </source>
</evidence>
<dbReference type="CDD" id="cd07718">
    <property type="entry name" value="RNaseZ_ELAC1_ELAC2-C-term-like_MBL-fold"/>
    <property type="match status" value="1"/>
</dbReference>
<comment type="catalytic activity">
    <reaction evidence="1">
        <text>Endonucleolytic cleavage of RNA, removing extra 3' nucleotides from tRNA precursor, generating 3' termini of tRNAs. A 3'-hydroxy group is left at the tRNA terminus and a 5'-phosphoryl group is left at the trailer molecule.</text>
        <dbReference type="EC" id="3.1.26.11"/>
    </reaction>
</comment>
<keyword evidence="6" id="KW-0540">Nuclease</keyword>
<organism evidence="12 13">
    <name type="scientific">Biomphalaria glabrata</name>
    <name type="common">Bloodfluke planorb</name>
    <name type="synonym">Freshwater snail</name>
    <dbReference type="NCBI Taxonomy" id="6526"/>
    <lineage>
        <taxon>Eukaryota</taxon>
        <taxon>Metazoa</taxon>
        <taxon>Spiralia</taxon>
        <taxon>Lophotrochozoa</taxon>
        <taxon>Mollusca</taxon>
        <taxon>Gastropoda</taxon>
        <taxon>Heterobranchia</taxon>
        <taxon>Euthyneura</taxon>
        <taxon>Panpulmonata</taxon>
        <taxon>Hygrophila</taxon>
        <taxon>Lymnaeoidea</taxon>
        <taxon>Planorbidae</taxon>
        <taxon>Biomphalaria</taxon>
    </lineage>
</organism>
<dbReference type="VEuPathDB" id="VectorBase:BGLAX_027133"/>
<evidence type="ECO:0000256" key="3">
    <source>
        <dbReference type="ARBA" id="ARBA00007823"/>
    </source>
</evidence>
<evidence type="ECO:0000256" key="9">
    <source>
        <dbReference type="ARBA" id="ARBA00022801"/>
    </source>
</evidence>
<keyword evidence="7" id="KW-0479">Metal-binding</keyword>
<proteinExistence type="inferred from homology"/>
<evidence type="ECO:0000256" key="8">
    <source>
        <dbReference type="ARBA" id="ARBA00022759"/>
    </source>
</evidence>
<evidence type="ECO:0000256" key="5">
    <source>
        <dbReference type="ARBA" id="ARBA00022694"/>
    </source>
</evidence>
<feature type="region of interest" description="Disordered" evidence="11">
    <location>
        <begin position="116"/>
        <end position="145"/>
    </location>
</feature>